<name>A0ABQ0QJM0_9PROT</name>
<dbReference type="InterPro" id="IPR036895">
    <property type="entry name" value="Uracil-DNA_glycosylase-like_sf"/>
</dbReference>
<proteinExistence type="predicted"/>
<dbReference type="SMART" id="SM00986">
    <property type="entry name" value="UDG"/>
    <property type="match status" value="1"/>
</dbReference>
<comment type="caution">
    <text evidence="9">The sequence shown here is derived from an EMBL/GenBank/DDBJ whole genome shotgun (WGS) entry which is preliminary data.</text>
</comment>
<dbReference type="PANTHER" id="PTHR33693:SF1">
    <property type="entry name" value="TYPE-4 URACIL-DNA GLYCOSYLASE"/>
    <property type="match status" value="1"/>
</dbReference>
<keyword evidence="2" id="KW-0479">Metal-binding</keyword>
<feature type="domain" description="Uracil-DNA glycosylase-like" evidence="8">
    <location>
        <begin position="101"/>
        <end position="252"/>
    </location>
</feature>
<keyword evidence="4" id="KW-0378">Hydrolase</keyword>
<evidence type="ECO:0000256" key="5">
    <source>
        <dbReference type="ARBA" id="ARBA00023004"/>
    </source>
</evidence>
<accession>A0ABQ0QJM0</accession>
<evidence type="ECO:0000256" key="6">
    <source>
        <dbReference type="ARBA" id="ARBA00023014"/>
    </source>
</evidence>
<keyword evidence="7" id="KW-0234">DNA repair</keyword>
<evidence type="ECO:0000256" key="3">
    <source>
        <dbReference type="ARBA" id="ARBA00022763"/>
    </source>
</evidence>
<dbReference type="SMART" id="SM00987">
    <property type="entry name" value="UreE_C"/>
    <property type="match status" value="1"/>
</dbReference>
<evidence type="ECO:0000256" key="4">
    <source>
        <dbReference type="ARBA" id="ARBA00022801"/>
    </source>
</evidence>
<dbReference type="InterPro" id="IPR005122">
    <property type="entry name" value="Uracil-DNA_glycosylase-like"/>
</dbReference>
<dbReference type="Gene3D" id="3.40.470.10">
    <property type="entry name" value="Uracil-DNA glycosylase-like domain"/>
    <property type="match status" value="1"/>
</dbReference>
<sequence length="264" mass="28895">MTPDVIQRQAEYLAALTLLRDWGADEALLEAPQDRFAEVESAVQAARSAVTYEGRASVRGGEEAPRAVERSVSVRGVARQGEVEKLSETAFLARMATHHLRPIYAENAPVMLIGEVPDAEEDRTGSLFAGESGLLLDRMLASIGVTRSALSQVPSVPWRPPGGRSVSASEMKACLPLLQEVIREGRPQRIVTLGVTPLKMLCGAVMLGRMRGRWTSVTIPGLEEPIPVFPMHHPVQLRVGAPMRRKTWEDLLSLREHLEKAGVL</sequence>
<dbReference type="SUPFAM" id="SSF52141">
    <property type="entry name" value="Uracil-DNA glycosylase-like"/>
    <property type="match status" value="1"/>
</dbReference>
<dbReference type="RefSeq" id="WP_068169376.1">
    <property type="nucleotide sequence ID" value="NZ_BAQB01000018.1"/>
</dbReference>
<keyword evidence="6" id="KW-0411">Iron-sulfur</keyword>
<dbReference type="Proteomes" id="UP001062443">
    <property type="component" value="Unassembled WGS sequence"/>
</dbReference>
<evidence type="ECO:0000256" key="7">
    <source>
        <dbReference type="ARBA" id="ARBA00023204"/>
    </source>
</evidence>
<protein>
    <submittedName>
        <fullName evidence="9">Bacteriophage-type DNA polymerase</fullName>
    </submittedName>
</protein>
<evidence type="ECO:0000256" key="2">
    <source>
        <dbReference type="ARBA" id="ARBA00022723"/>
    </source>
</evidence>
<dbReference type="EMBL" id="BAQB01000018">
    <property type="protein sequence ID" value="GBR47088.1"/>
    <property type="molecule type" value="Genomic_DNA"/>
</dbReference>
<dbReference type="CDD" id="cd10030">
    <property type="entry name" value="UDG-F4_TTUDGA_SPO1dp_like"/>
    <property type="match status" value="1"/>
</dbReference>
<reference evidence="9" key="1">
    <citation type="submission" date="2013-04" db="EMBL/GenBank/DDBJ databases">
        <title>The genome sequencing project of 58 acetic acid bacteria.</title>
        <authorList>
            <person name="Okamoto-Kainuma A."/>
            <person name="Ishikawa M."/>
            <person name="Umino S."/>
            <person name="Koizumi Y."/>
            <person name="Shiwa Y."/>
            <person name="Yoshikawa H."/>
            <person name="Matsutani M."/>
            <person name="Matsushita K."/>
        </authorList>
    </citation>
    <scope>NUCLEOTIDE SEQUENCE</scope>
    <source>
        <strain evidence="9">NBRC 106556</strain>
    </source>
</reference>
<keyword evidence="3" id="KW-0227">DNA damage</keyword>
<keyword evidence="1" id="KW-0004">4Fe-4S</keyword>
<evidence type="ECO:0000313" key="9">
    <source>
        <dbReference type="EMBL" id="GBR47088.1"/>
    </source>
</evidence>
<dbReference type="InterPro" id="IPR051536">
    <property type="entry name" value="UDG_Type-4/5"/>
</dbReference>
<organism evidence="9 10">
    <name type="scientific">Neokomagataea tanensis NBRC 106556</name>
    <dbReference type="NCBI Taxonomy" id="1223519"/>
    <lineage>
        <taxon>Bacteria</taxon>
        <taxon>Pseudomonadati</taxon>
        <taxon>Pseudomonadota</taxon>
        <taxon>Alphaproteobacteria</taxon>
        <taxon>Acetobacterales</taxon>
        <taxon>Acetobacteraceae</taxon>
        <taxon>Neokomagataea</taxon>
    </lineage>
</organism>
<evidence type="ECO:0000256" key="1">
    <source>
        <dbReference type="ARBA" id="ARBA00022485"/>
    </source>
</evidence>
<keyword evidence="10" id="KW-1185">Reference proteome</keyword>
<evidence type="ECO:0000313" key="10">
    <source>
        <dbReference type="Proteomes" id="UP001062443"/>
    </source>
</evidence>
<gene>
    <name evidence="9" type="ORF">AA106556_1335</name>
</gene>
<dbReference type="PANTHER" id="PTHR33693">
    <property type="entry name" value="TYPE-5 URACIL-DNA GLYCOSYLASE"/>
    <property type="match status" value="1"/>
</dbReference>
<dbReference type="Pfam" id="PF03167">
    <property type="entry name" value="UDG"/>
    <property type="match status" value="1"/>
</dbReference>
<keyword evidence="5" id="KW-0408">Iron</keyword>
<evidence type="ECO:0000259" key="8">
    <source>
        <dbReference type="SMART" id="SM00986"/>
    </source>
</evidence>